<accession>A0A853CFU1</accession>
<reference evidence="2 3" key="1">
    <citation type="submission" date="2020-07" db="EMBL/GenBank/DDBJ databases">
        <title>Sequencing the genomes of 1000 actinobacteria strains.</title>
        <authorList>
            <person name="Klenk H.-P."/>
        </authorList>
    </citation>
    <scope>NUCLEOTIDE SEQUENCE [LARGE SCALE GENOMIC DNA]</scope>
    <source>
        <strain evidence="2 3">DSM 104001</strain>
    </source>
</reference>
<evidence type="ECO:0000313" key="3">
    <source>
        <dbReference type="Proteomes" id="UP000541969"/>
    </source>
</evidence>
<dbReference type="EMBL" id="JACBZT010000001">
    <property type="protein sequence ID" value="NYJ06690.1"/>
    <property type="molecule type" value="Genomic_DNA"/>
</dbReference>
<dbReference type="RefSeq" id="WP_179717991.1">
    <property type="nucleotide sequence ID" value="NZ_JACBZT010000001.1"/>
</dbReference>
<proteinExistence type="predicted"/>
<feature type="compositionally biased region" description="Acidic residues" evidence="1">
    <location>
        <begin position="277"/>
        <end position="288"/>
    </location>
</feature>
<feature type="region of interest" description="Disordered" evidence="1">
    <location>
        <begin position="141"/>
        <end position="168"/>
    </location>
</feature>
<dbReference type="InterPro" id="IPR009351">
    <property type="entry name" value="AlkZ-like"/>
</dbReference>
<keyword evidence="3" id="KW-1185">Reference proteome</keyword>
<evidence type="ECO:0008006" key="4">
    <source>
        <dbReference type="Google" id="ProtNLM"/>
    </source>
</evidence>
<organism evidence="2 3">
    <name type="scientific">Petropleomorpha daqingensis</name>
    <dbReference type="NCBI Taxonomy" id="2026353"/>
    <lineage>
        <taxon>Bacteria</taxon>
        <taxon>Bacillati</taxon>
        <taxon>Actinomycetota</taxon>
        <taxon>Actinomycetes</taxon>
        <taxon>Geodermatophilales</taxon>
        <taxon>Geodermatophilaceae</taxon>
        <taxon>Petropleomorpha</taxon>
    </lineage>
</organism>
<dbReference type="Proteomes" id="UP000541969">
    <property type="component" value="Unassembled WGS sequence"/>
</dbReference>
<evidence type="ECO:0000256" key="1">
    <source>
        <dbReference type="SAM" id="MobiDB-lite"/>
    </source>
</evidence>
<protein>
    <recommendedName>
        <fullName evidence="4">Winged helix DNA-binding domain-containing protein</fullName>
    </recommendedName>
</protein>
<evidence type="ECO:0000313" key="2">
    <source>
        <dbReference type="EMBL" id="NYJ06690.1"/>
    </source>
</evidence>
<dbReference type="AlphaFoldDB" id="A0A853CFU1"/>
<dbReference type="Pfam" id="PF06224">
    <property type="entry name" value="AlkZ-like"/>
    <property type="match status" value="1"/>
</dbReference>
<feature type="region of interest" description="Disordered" evidence="1">
    <location>
        <begin position="274"/>
        <end position="298"/>
    </location>
</feature>
<sequence>MRTVSMHDRRRAMVRRHHLAGAAGTPEEVTRSLVALHATDPASVYLSVLARSAASTLSDVSAALYDRRSLVRWMAMRRTLFVFPREDIPLVQAAVSTPLAAVLRRRLISQLERNGSEPPVDGDPAAWIDELERRVERALSRRGTATGGQLRSDEPALATRIPARAPSERPQLVTTSLLTLMSAAGRLVRGTPTGPWTSRHHRWEPIGQWWPDGLPDVDPIRAQRDLARRWLTRFGPATFEDLQWWTGWTKTTTGQALAQLPIETVDLHGAEGITLTDPDDEPGSEEPEPTATLLPALDPTPMGWKSRDWFLGIDSRSLFDRAGNIGPTLWWDGEIIGSWAVTPHGDVRTTVLADRGVAAAQAIERAAATLQHRLQGAVVTPAARTPLERSISEEAR</sequence>
<name>A0A853CFU1_9ACTN</name>
<dbReference type="PANTHER" id="PTHR38479">
    <property type="entry name" value="LMO0824 PROTEIN"/>
    <property type="match status" value="1"/>
</dbReference>
<comment type="caution">
    <text evidence="2">The sequence shown here is derived from an EMBL/GenBank/DDBJ whole genome shotgun (WGS) entry which is preliminary data.</text>
</comment>
<dbReference type="PANTHER" id="PTHR38479:SF2">
    <property type="entry name" value="WINGED HELIX DNA-BINDING DOMAIN-CONTAINING PROTEIN"/>
    <property type="match status" value="1"/>
</dbReference>
<gene>
    <name evidence="2" type="ORF">GGQ55_002968</name>
</gene>